<dbReference type="PANTHER" id="PTHR11564">
    <property type="entry name" value="SIGNAL RECOGNITION PARTICLE 54K PROTEIN SRP54"/>
    <property type="match status" value="1"/>
</dbReference>
<evidence type="ECO:0000256" key="5">
    <source>
        <dbReference type="ARBA" id="ARBA00023134"/>
    </source>
</evidence>
<dbReference type="OrthoDB" id="9804720at2"/>
<dbReference type="InterPro" id="IPR042101">
    <property type="entry name" value="SRP54_N_sf"/>
</dbReference>
<keyword evidence="3 9" id="KW-0378">Hydrolase</keyword>
<dbReference type="SUPFAM" id="SSF52540">
    <property type="entry name" value="P-loop containing nucleoside triphosphate hydrolases"/>
    <property type="match status" value="1"/>
</dbReference>
<evidence type="ECO:0000256" key="7">
    <source>
        <dbReference type="ARBA" id="ARBA00023274"/>
    </source>
</evidence>
<protein>
    <recommendedName>
        <fullName evidence="9">Signal recognition particle protein</fullName>
        <ecNumber evidence="9">3.6.5.4</ecNumber>
    </recommendedName>
    <alternativeName>
        <fullName evidence="9">Fifty-four homolog</fullName>
    </alternativeName>
</protein>
<dbReference type="Gene3D" id="1.10.260.30">
    <property type="entry name" value="Signal recognition particle, SRP54 subunit, M-domain"/>
    <property type="match status" value="1"/>
</dbReference>
<dbReference type="InterPro" id="IPR004125">
    <property type="entry name" value="Signal_recog_particle_SRP54_M"/>
</dbReference>
<dbReference type="GO" id="GO:0006614">
    <property type="term" value="P:SRP-dependent cotranslational protein targeting to membrane"/>
    <property type="evidence" value="ECO:0007669"/>
    <property type="project" value="InterPro"/>
</dbReference>
<name>K6WL92_9MICO</name>
<comment type="subunit">
    <text evidence="9">Part of the signal recognition particle protein translocation system, which is composed of SRP and FtsY.</text>
</comment>
<keyword evidence="2 9" id="KW-0547">Nucleotide-binding</keyword>
<keyword evidence="5 9" id="KW-0342">GTP-binding</keyword>
<dbReference type="Gene3D" id="1.20.120.140">
    <property type="entry name" value="Signal recognition particle SRP54, nucleotide-binding domain"/>
    <property type="match status" value="1"/>
</dbReference>
<feature type="region of interest" description="Disordered" evidence="10">
    <location>
        <begin position="451"/>
        <end position="537"/>
    </location>
</feature>
<dbReference type="AlphaFoldDB" id="K6WL92"/>
<dbReference type="NCBIfam" id="TIGR00959">
    <property type="entry name" value="ffh"/>
    <property type="match status" value="1"/>
</dbReference>
<feature type="binding site" evidence="9">
    <location>
        <begin position="107"/>
        <end position="114"/>
    </location>
    <ligand>
        <name>GTP</name>
        <dbReference type="ChEBI" id="CHEBI:37565"/>
    </ligand>
</feature>
<dbReference type="PROSITE" id="PS00300">
    <property type="entry name" value="SRP54"/>
    <property type="match status" value="1"/>
</dbReference>
<comment type="function">
    <text evidence="9">Involved in targeting and insertion of nascent membrane proteins into the cytoplasmic membrane. Binds to the hydrophobic signal sequence of the ribosome-nascent chain (RNC) as it emerges from the ribosomes. The SRP-RNC complex is then targeted to the cytoplasmic membrane where it interacts with the SRP receptor FtsY.</text>
</comment>
<dbReference type="InterPro" id="IPR004780">
    <property type="entry name" value="SRP"/>
</dbReference>
<dbReference type="InterPro" id="IPR022941">
    <property type="entry name" value="SRP54"/>
</dbReference>
<dbReference type="EC" id="3.6.5.4" evidence="9"/>
<dbReference type="PANTHER" id="PTHR11564:SF5">
    <property type="entry name" value="SIGNAL RECOGNITION PARTICLE SUBUNIT SRP54"/>
    <property type="match status" value="1"/>
</dbReference>
<feature type="compositionally biased region" description="Gly residues" evidence="10">
    <location>
        <begin position="451"/>
        <end position="465"/>
    </location>
</feature>
<keyword evidence="9" id="KW-0963">Cytoplasm</keyword>
<gene>
    <name evidence="9 12" type="primary">ffh</name>
    <name evidence="12" type="ORF">KILIM_007_00190</name>
</gene>
<feature type="binding site" evidence="9">
    <location>
        <begin position="207"/>
        <end position="211"/>
    </location>
    <ligand>
        <name>GTP</name>
        <dbReference type="ChEBI" id="CHEBI:37565"/>
    </ligand>
</feature>
<dbReference type="EMBL" id="BAHD01000007">
    <property type="protein sequence ID" value="GAB94581.1"/>
    <property type="molecule type" value="Genomic_DNA"/>
</dbReference>
<evidence type="ECO:0000256" key="4">
    <source>
        <dbReference type="ARBA" id="ARBA00022884"/>
    </source>
</evidence>
<dbReference type="InterPro" id="IPR036891">
    <property type="entry name" value="Signal_recog_part_SRP54_M_sf"/>
</dbReference>
<comment type="catalytic activity">
    <reaction evidence="8 9">
        <text>GTP + H2O = GDP + phosphate + H(+)</text>
        <dbReference type="Rhea" id="RHEA:19669"/>
        <dbReference type="ChEBI" id="CHEBI:15377"/>
        <dbReference type="ChEBI" id="CHEBI:15378"/>
        <dbReference type="ChEBI" id="CHEBI:37565"/>
        <dbReference type="ChEBI" id="CHEBI:43474"/>
        <dbReference type="ChEBI" id="CHEBI:58189"/>
        <dbReference type="EC" id="3.6.5.4"/>
    </reaction>
</comment>
<evidence type="ECO:0000259" key="11">
    <source>
        <dbReference type="PROSITE" id="PS00300"/>
    </source>
</evidence>
<feature type="compositionally biased region" description="Basic residues" evidence="10">
    <location>
        <begin position="466"/>
        <end position="476"/>
    </location>
</feature>
<dbReference type="Pfam" id="PF00448">
    <property type="entry name" value="SRP54"/>
    <property type="match status" value="1"/>
</dbReference>
<dbReference type="InterPro" id="IPR000897">
    <property type="entry name" value="SRP54_GTPase_dom"/>
</dbReference>
<evidence type="ECO:0000313" key="13">
    <source>
        <dbReference type="Proteomes" id="UP000008366"/>
    </source>
</evidence>
<dbReference type="GO" id="GO:0048500">
    <property type="term" value="C:signal recognition particle"/>
    <property type="evidence" value="ECO:0007669"/>
    <property type="project" value="UniProtKB-UniRule"/>
</dbReference>
<keyword evidence="7 9" id="KW-0687">Ribonucleoprotein</keyword>
<organism evidence="12 13">
    <name type="scientific">Kineosphaera limosa NBRC 100340</name>
    <dbReference type="NCBI Taxonomy" id="1184609"/>
    <lineage>
        <taxon>Bacteria</taxon>
        <taxon>Bacillati</taxon>
        <taxon>Actinomycetota</taxon>
        <taxon>Actinomycetes</taxon>
        <taxon>Micrococcales</taxon>
        <taxon>Dermatophilaceae</taxon>
        <taxon>Kineosphaera</taxon>
    </lineage>
</organism>
<dbReference type="InterPro" id="IPR003593">
    <property type="entry name" value="AAA+_ATPase"/>
</dbReference>
<dbReference type="Proteomes" id="UP000008366">
    <property type="component" value="Unassembled WGS sequence"/>
</dbReference>
<dbReference type="GO" id="GO:0005525">
    <property type="term" value="F:GTP binding"/>
    <property type="evidence" value="ECO:0007669"/>
    <property type="project" value="UniProtKB-UniRule"/>
</dbReference>
<dbReference type="GO" id="GO:0008312">
    <property type="term" value="F:7S RNA binding"/>
    <property type="evidence" value="ECO:0007669"/>
    <property type="project" value="InterPro"/>
</dbReference>
<dbReference type="SMART" id="SM00382">
    <property type="entry name" value="AAA"/>
    <property type="match status" value="1"/>
</dbReference>
<feature type="compositionally biased region" description="Low complexity" evidence="10">
    <location>
        <begin position="521"/>
        <end position="537"/>
    </location>
</feature>
<proteinExistence type="inferred from homology"/>
<evidence type="ECO:0000256" key="6">
    <source>
        <dbReference type="ARBA" id="ARBA00023135"/>
    </source>
</evidence>
<dbReference type="SMART" id="SM00963">
    <property type="entry name" value="SRP54_N"/>
    <property type="match status" value="1"/>
</dbReference>
<dbReference type="CDD" id="cd18539">
    <property type="entry name" value="SRP_G"/>
    <property type="match status" value="1"/>
</dbReference>
<dbReference type="eggNOG" id="COG0541">
    <property type="taxonomic scope" value="Bacteria"/>
</dbReference>
<keyword evidence="6 9" id="KW-0733">Signal recognition particle</keyword>
<dbReference type="InterPro" id="IPR027417">
    <property type="entry name" value="P-loop_NTPase"/>
</dbReference>
<evidence type="ECO:0000256" key="2">
    <source>
        <dbReference type="ARBA" id="ARBA00022741"/>
    </source>
</evidence>
<comment type="caution">
    <text evidence="12">The sequence shown here is derived from an EMBL/GenBank/DDBJ whole genome shotgun (WGS) entry which is preliminary data.</text>
</comment>
<dbReference type="STRING" id="1184609.KILIM_007_00190"/>
<feature type="compositionally biased region" description="Low complexity" evidence="10">
    <location>
        <begin position="504"/>
        <end position="513"/>
    </location>
</feature>
<evidence type="ECO:0000313" key="12">
    <source>
        <dbReference type="EMBL" id="GAB94581.1"/>
    </source>
</evidence>
<evidence type="ECO:0000256" key="1">
    <source>
        <dbReference type="ARBA" id="ARBA00005450"/>
    </source>
</evidence>
<dbReference type="RefSeq" id="WP_006591114.1">
    <property type="nucleotide sequence ID" value="NZ_BAHD01000007.1"/>
</dbReference>
<evidence type="ECO:0000256" key="8">
    <source>
        <dbReference type="ARBA" id="ARBA00048027"/>
    </source>
</evidence>
<reference evidence="12 13" key="1">
    <citation type="submission" date="2012-08" db="EMBL/GenBank/DDBJ databases">
        <title>Whole genome shotgun sequence of Kineosphaera limosa NBRC 100340.</title>
        <authorList>
            <person name="Yoshida I."/>
            <person name="Isaki S."/>
            <person name="Hosoyama A."/>
            <person name="Tsuchikane K."/>
            <person name="Katsumata H."/>
            <person name="Ando Y."/>
            <person name="Ohji S."/>
            <person name="Hamada M."/>
            <person name="Tamura T."/>
            <person name="Yamazoe A."/>
            <person name="Yamazaki S."/>
            <person name="Fujita N."/>
        </authorList>
    </citation>
    <scope>NUCLEOTIDE SEQUENCE [LARGE SCALE GENOMIC DNA]</scope>
    <source>
        <strain evidence="12 13">NBRC 100340</strain>
    </source>
</reference>
<dbReference type="SMART" id="SM00962">
    <property type="entry name" value="SRP54"/>
    <property type="match status" value="1"/>
</dbReference>
<comment type="similarity">
    <text evidence="1 9">Belongs to the GTP-binding SRP family. SRP54 subfamily.</text>
</comment>
<evidence type="ECO:0000256" key="10">
    <source>
        <dbReference type="SAM" id="MobiDB-lite"/>
    </source>
</evidence>
<dbReference type="FunFam" id="3.40.50.300:FF:000022">
    <property type="entry name" value="Signal recognition particle 54 kDa subunit"/>
    <property type="match status" value="1"/>
</dbReference>
<evidence type="ECO:0000256" key="3">
    <source>
        <dbReference type="ARBA" id="ARBA00022801"/>
    </source>
</evidence>
<dbReference type="Pfam" id="PF02881">
    <property type="entry name" value="SRP54_N"/>
    <property type="match status" value="1"/>
</dbReference>
<keyword evidence="13" id="KW-1185">Reference proteome</keyword>
<accession>K6WL92</accession>
<dbReference type="GO" id="GO:0003924">
    <property type="term" value="F:GTPase activity"/>
    <property type="evidence" value="ECO:0007669"/>
    <property type="project" value="UniProtKB-UniRule"/>
</dbReference>
<evidence type="ECO:0000256" key="9">
    <source>
        <dbReference type="HAMAP-Rule" id="MF_00306"/>
    </source>
</evidence>
<keyword evidence="4 9" id="KW-0694">RNA-binding</keyword>
<feature type="domain" description="SRP54-type proteins GTP-binding" evidence="11">
    <location>
        <begin position="286"/>
        <end position="299"/>
    </location>
</feature>
<comment type="domain">
    <text evidence="9">Composed of three domains: the N-terminal N domain, which is responsible for interactions with the ribosome, the central G domain, which binds GTP, and the C-terminal M domain, which binds the RNA and the signal sequence of the RNC.</text>
</comment>
<dbReference type="SUPFAM" id="SSF47446">
    <property type="entry name" value="Signal peptide-binding domain"/>
    <property type="match status" value="1"/>
</dbReference>
<feature type="binding site" evidence="9">
    <location>
        <begin position="265"/>
        <end position="268"/>
    </location>
    <ligand>
        <name>GTP</name>
        <dbReference type="ChEBI" id="CHEBI:37565"/>
    </ligand>
</feature>
<dbReference type="Pfam" id="PF02978">
    <property type="entry name" value="SRP_SPB"/>
    <property type="match status" value="1"/>
</dbReference>
<dbReference type="InterPro" id="IPR013822">
    <property type="entry name" value="Signal_recog_particl_SRP54_hlx"/>
</dbReference>
<dbReference type="HAMAP" id="MF_00306">
    <property type="entry name" value="SRP54"/>
    <property type="match status" value="1"/>
</dbReference>
<comment type="subcellular location">
    <subcellularLocation>
        <location evidence="9">Cytoplasm</location>
    </subcellularLocation>
    <text evidence="9">The SRP-RNC complex is targeted to the cytoplasmic membrane.</text>
</comment>
<sequence length="561" mass="60531">MFNNLSDRLTLTFKNLRSKGRVTDSDINATIRDIRVALLDADVSLPVVRAFTSRVRERALGAEVHEALNPGQQVVKIVNDELVEILGGQTRPIRLAKQPPTVIMLAGLQGSGKTTLAGKLGYWLKQQGHTPMLVAADLQRPNAVTQLEVVGERAGVPVFAPERGNVAGYDAAVEYGSGTRGYGDPITVARQGVAEAQRQQRDVVIVDTAGRLAIDTELMQQAADIRSAIEPDEVLFVVDAMIGQAAVDTAVAFSDGVDFTGVVLSKLDGDARGGAALSIAHVTGRPIMFASTGEQTKDFEVFHPDRMASRILDMGDVLTLIEQAERAFDRREQQELTRKFMEEEDFTFDDFLQQMSAIKKMGSLKQLLGMMPGMNQMREQLASLDEREFDRVEAMVRSMTPFERNHPKQINGSRRARIARGSGVTVSEVNQLLERFGQAQKMMRQLRRGGGIPGMPGMPGGGGGAAKRKPPPKVKGKSGNPAKRAQQAKEIEAKRAQARQNAYGAAFEQPAAGPAGGAFGAVGQAGQPGQGADPAQAAQAAELLKNLDPTKLPKGFDKFLK</sequence>
<dbReference type="Gene3D" id="3.40.50.300">
    <property type="entry name" value="P-loop containing nucleotide triphosphate hydrolases"/>
    <property type="match status" value="1"/>
</dbReference>